<gene>
    <name evidence="2" type="ORF">CLAFUR5_07214</name>
</gene>
<dbReference type="EMBL" id="CP090168">
    <property type="protein sequence ID" value="UJO18708.1"/>
    <property type="molecule type" value="Genomic_DNA"/>
</dbReference>
<name>A0A9Q8PA52_PASFU</name>
<accession>A0A9Q8PA52</accession>
<evidence type="ECO:0000313" key="3">
    <source>
        <dbReference type="Proteomes" id="UP000756132"/>
    </source>
</evidence>
<sequence length="311" mass="36452">MPWHNSSGWDYDLNKSDSYDPLRTQTNVNATATPSIFYELRKQSQHRKRNNMITPETSPRSHKRRRSEDEPERKPVDDQGLEKERNEDMPAFVKRIKDNKGDMIPVYIEKNEEPVFVQRAFLSRISPKIKKKIEQNMGEDGTRNLHLEAPAPVVKLFLFWLFHDRVPSFKDLSDLTPPDTSDYETREQYQIILIKAWVWANDKELPAMQNAIMRHFFDEIDVQFLSEDVLQEGLLKTRAGMRMRKALLEELVWLEDHTIIEDDDDDDGNLLEHLNVTYVYGFDQDCEEAIEACEKSCKKRGTAGDYLVKEA</sequence>
<dbReference type="GeneID" id="71987092"/>
<feature type="region of interest" description="Disordered" evidence="1">
    <location>
        <begin position="1"/>
        <end position="92"/>
    </location>
</feature>
<dbReference type="KEGG" id="ffu:CLAFUR5_07214"/>
<organism evidence="2 3">
    <name type="scientific">Passalora fulva</name>
    <name type="common">Tomato leaf mold</name>
    <name type="synonym">Cladosporium fulvum</name>
    <dbReference type="NCBI Taxonomy" id="5499"/>
    <lineage>
        <taxon>Eukaryota</taxon>
        <taxon>Fungi</taxon>
        <taxon>Dikarya</taxon>
        <taxon>Ascomycota</taxon>
        <taxon>Pezizomycotina</taxon>
        <taxon>Dothideomycetes</taxon>
        <taxon>Dothideomycetidae</taxon>
        <taxon>Mycosphaerellales</taxon>
        <taxon>Mycosphaerellaceae</taxon>
        <taxon>Fulvia</taxon>
    </lineage>
</organism>
<reference evidence="2" key="1">
    <citation type="submission" date="2021-12" db="EMBL/GenBank/DDBJ databases">
        <authorList>
            <person name="Zaccaron A."/>
            <person name="Stergiopoulos I."/>
        </authorList>
    </citation>
    <scope>NUCLEOTIDE SEQUENCE</scope>
    <source>
        <strain evidence="2">Race5_Kim</strain>
    </source>
</reference>
<protein>
    <recommendedName>
        <fullName evidence="4">BTB domain-containing protein</fullName>
    </recommendedName>
</protein>
<dbReference type="OrthoDB" id="3624521at2759"/>
<dbReference type="Proteomes" id="UP000756132">
    <property type="component" value="Chromosome 6"/>
</dbReference>
<evidence type="ECO:0000313" key="2">
    <source>
        <dbReference type="EMBL" id="UJO18708.1"/>
    </source>
</evidence>
<evidence type="ECO:0000256" key="1">
    <source>
        <dbReference type="SAM" id="MobiDB-lite"/>
    </source>
</evidence>
<feature type="compositionally biased region" description="Polar residues" evidence="1">
    <location>
        <begin position="23"/>
        <end position="34"/>
    </location>
</feature>
<feature type="compositionally biased region" description="Basic and acidic residues" evidence="1">
    <location>
        <begin position="66"/>
        <end position="88"/>
    </location>
</feature>
<reference evidence="2" key="2">
    <citation type="journal article" date="2022" name="Microb. Genom.">
        <title>A chromosome-scale genome assembly of the tomato pathogen Cladosporium fulvum reveals a compartmentalized genome architecture and the presence of a dispensable chromosome.</title>
        <authorList>
            <person name="Zaccaron A.Z."/>
            <person name="Chen L.H."/>
            <person name="Samaras A."/>
            <person name="Stergiopoulos I."/>
        </authorList>
    </citation>
    <scope>NUCLEOTIDE SEQUENCE</scope>
    <source>
        <strain evidence="2">Race5_Kim</strain>
    </source>
</reference>
<dbReference type="RefSeq" id="XP_047763074.1">
    <property type="nucleotide sequence ID" value="XM_047906362.1"/>
</dbReference>
<evidence type="ECO:0008006" key="4">
    <source>
        <dbReference type="Google" id="ProtNLM"/>
    </source>
</evidence>
<proteinExistence type="predicted"/>
<keyword evidence="3" id="KW-1185">Reference proteome</keyword>
<dbReference type="AlphaFoldDB" id="A0A9Q8PA52"/>